<accession>A0ABP9I3Y7</accession>
<proteinExistence type="predicted"/>
<protein>
    <submittedName>
        <fullName evidence="1">Uncharacterized protein</fullName>
    </submittedName>
</protein>
<keyword evidence="2" id="KW-1185">Reference proteome</keyword>
<sequence>MSEAPRSVLVVPVADAERLAGVCTLARVRAHVVPVAGAGCVLVPAGGGAVGPADAGRAAAKLSRLVQGADVVVLTAGADAVSAQGWRGGVRQQDPRAGLLLSSWPDDVQRLLLGRLDPAGVAGALEGGTGSRWRAAWRMARGRQQQG</sequence>
<dbReference type="Proteomes" id="UP001501195">
    <property type="component" value="Unassembled WGS sequence"/>
</dbReference>
<organism evidence="1 2">
    <name type="scientific">Kineococcus glutinatus</name>
    <dbReference type="NCBI Taxonomy" id="1070872"/>
    <lineage>
        <taxon>Bacteria</taxon>
        <taxon>Bacillati</taxon>
        <taxon>Actinomycetota</taxon>
        <taxon>Actinomycetes</taxon>
        <taxon>Kineosporiales</taxon>
        <taxon>Kineosporiaceae</taxon>
        <taxon>Kineococcus</taxon>
    </lineage>
</organism>
<dbReference type="EMBL" id="BAABIL010000441">
    <property type="protein sequence ID" value="GAA4987466.1"/>
    <property type="molecule type" value="Genomic_DNA"/>
</dbReference>
<reference evidence="2" key="1">
    <citation type="journal article" date="2019" name="Int. J. Syst. Evol. Microbiol.">
        <title>The Global Catalogue of Microorganisms (GCM) 10K type strain sequencing project: providing services to taxonomists for standard genome sequencing and annotation.</title>
        <authorList>
            <consortium name="The Broad Institute Genomics Platform"/>
            <consortium name="The Broad Institute Genome Sequencing Center for Infectious Disease"/>
            <person name="Wu L."/>
            <person name="Ma J."/>
        </authorList>
    </citation>
    <scope>NUCLEOTIDE SEQUENCE [LARGE SCALE GENOMIC DNA]</scope>
    <source>
        <strain evidence="2">JCM 18126</strain>
    </source>
</reference>
<name>A0ABP9I3Y7_9ACTN</name>
<comment type="caution">
    <text evidence="1">The sequence shown here is derived from an EMBL/GenBank/DDBJ whole genome shotgun (WGS) entry which is preliminary data.</text>
</comment>
<gene>
    <name evidence="1" type="ORF">GCM10023225_26780</name>
</gene>
<dbReference type="RefSeq" id="WP_345713128.1">
    <property type="nucleotide sequence ID" value="NZ_BAABIL010000441.1"/>
</dbReference>
<evidence type="ECO:0000313" key="1">
    <source>
        <dbReference type="EMBL" id="GAA4987466.1"/>
    </source>
</evidence>
<evidence type="ECO:0000313" key="2">
    <source>
        <dbReference type="Proteomes" id="UP001501195"/>
    </source>
</evidence>